<reference evidence="1" key="1">
    <citation type="submission" date="2015-04" db="UniProtKB">
        <authorList>
            <consortium name="EnsemblPlants"/>
        </authorList>
    </citation>
    <scope>IDENTIFICATION</scope>
    <source>
        <strain evidence="1">SL10</strain>
    </source>
</reference>
<proteinExistence type="predicted"/>
<dbReference type="Gramene" id="ONIVA02G10900.1">
    <property type="protein sequence ID" value="ONIVA02G10900.1"/>
    <property type="gene ID" value="ONIVA02G10900"/>
</dbReference>
<protein>
    <submittedName>
        <fullName evidence="1">Uncharacterized protein</fullName>
    </submittedName>
</protein>
<dbReference type="AlphaFoldDB" id="A0A0E0G401"/>
<sequence>MERSTVMPLDWQCLINVGTDGGKRVAGYVERVAAVAEDVVEGDDDGGVVAGVAGLSQGAFLLVAAPVDDEARVVGRRWRRRSEEQLLLRGGVHARGPCVICVNVGGGTPAERADEARHLLAADMAEPV</sequence>
<keyword evidence="2" id="KW-1185">Reference proteome</keyword>
<evidence type="ECO:0000313" key="1">
    <source>
        <dbReference type="EnsemblPlants" id="ONIVA02G10900.1"/>
    </source>
</evidence>
<organism evidence="1">
    <name type="scientific">Oryza nivara</name>
    <name type="common">Indian wild rice</name>
    <name type="synonym">Oryza sativa f. spontanea</name>
    <dbReference type="NCBI Taxonomy" id="4536"/>
    <lineage>
        <taxon>Eukaryota</taxon>
        <taxon>Viridiplantae</taxon>
        <taxon>Streptophyta</taxon>
        <taxon>Embryophyta</taxon>
        <taxon>Tracheophyta</taxon>
        <taxon>Spermatophyta</taxon>
        <taxon>Magnoliopsida</taxon>
        <taxon>Liliopsida</taxon>
        <taxon>Poales</taxon>
        <taxon>Poaceae</taxon>
        <taxon>BOP clade</taxon>
        <taxon>Oryzoideae</taxon>
        <taxon>Oryzeae</taxon>
        <taxon>Oryzinae</taxon>
        <taxon>Oryza</taxon>
    </lineage>
</organism>
<name>A0A0E0G401_ORYNI</name>
<accession>A0A0E0G401</accession>
<dbReference type="HOGENOM" id="CLU_1963127_0_0_1"/>
<reference evidence="1" key="2">
    <citation type="submission" date="2018-04" db="EMBL/GenBank/DDBJ databases">
        <title>OnivRS2 (Oryza nivara Reference Sequence Version 2).</title>
        <authorList>
            <person name="Zhang J."/>
            <person name="Kudrna D."/>
            <person name="Lee S."/>
            <person name="Talag J."/>
            <person name="Rajasekar S."/>
            <person name="Welchert J."/>
            <person name="Hsing Y.-I."/>
            <person name="Wing R.A."/>
        </authorList>
    </citation>
    <scope>NUCLEOTIDE SEQUENCE [LARGE SCALE GENOMIC DNA]</scope>
    <source>
        <strain evidence="1">SL10</strain>
    </source>
</reference>
<evidence type="ECO:0000313" key="2">
    <source>
        <dbReference type="Proteomes" id="UP000006591"/>
    </source>
</evidence>
<dbReference type="EnsemblPlants" id="ONIVA02G10900.1">
    <property type="protein sequence ID" value="ONIVA02G10900.1"/>
    <property type="gene ID" value="ONIVA02G10900"/>
</dbReference>
<dbReference type="Proteomes" id="UP000006591">
    <property type="component" value="Chromosome 2"/>
</dbReference>